<dbReference type="AlphaFoldDB" id="A0AA90P381"/>
<name>A0AA90P381_9GAMM</name>
<evidence type="ECO:0000313" key="3">
    <source>
        <dbReference type="Proteomes" id="UP001178148"/>
    </source>
</evidence>
<proteinExistence type="predicted"/>
<keyword evidence="3" id="KW-1185">Reference proteome</keyword>
<feature type="compositionally biased region" description="Polar residues" evidence="1">
    <location>
        <begin position="321"/>
        <end position="331"/>
    </location>
</feature>
<organism evidence="2 3">
    <name type="scientific">Candidatus Endonucleibacter bathymodioli</name>
    <dbReference type="NCBI Taxonomy" id="539814"/>
    <lineage>
        <taxon>Bacteria</taxon>
        <taxon>Pseudomonadati</taxon>
        <taxon>Pseudomonadota</taxon>
        <taxon>Gammaproteobacteria</taxon>
        <taxon>Oceanospirillales</taxon>
        <taxon>Endozoicomonadaceae</taxon>
        <taxon>Candidatus Endonucleibacter</taxon>
    </lineage>
</organism>
<protein>
    <submittedName>
        <fullName evidence="2">Uncharacterized protein</fullName>
    </submittedName>
</protein>
<comment type="caution">
    <text evidence="2">The sequence shown here is derived from an EMBL/GenBank/DDBJ whole genome shotgun (WGS) entry which is preliminary data.</text>
</comment>
<feature type="region of interest" description="Disordered" evidence="1">
    <location>
        <begin position="300"/>
        <end position="359"/>
    </location>
</feature>
<sequence>MTLNFLSTSNAYTCRFKLLTILNGILFSYLLLTSICIKAGPDAPIDQIARLELHNTFLNLGSDKDKWSLVFMPNNTARWHKKGICYMAIIDTAITSSESIRQQICPHLTTILQDNNIEDTTNVSDPRCFTPYYTDNLLADRQHTHSDRSLSNPDMDVDMDSDIDMIDLNLGVDLASSLEKESYTSALVVIAALNDATNEVNFKLERIDFKNIAYDEALIINDFSKALDIVRPLFASCSHLKHASKNIPQINNADCNNMSGKKRPRLDDESDSYDNLHPKIPLPYTHEDVYIEPENTFTPDILAYEPPDHTTHQRKKRRHFNTASKNISQPDNIDCDKMPHKKRPLFDEESNSSDSMHPKINPPYIYADFYIESENTFTSYEQSGNTTNQRKKRRH</sequence>
<reference evidence="2 3" key="1">
    <citation type="journal article" date="2023" name="bioRxiv">
        <title>An intranuclear bacterial parasite of deep-sea mussels expresses apoptosis inhibitors acquired from its host.</title>
        <authorList>
            <person name="Gonzalez Porras M.A."/>
            <person name="Assie A."/>
            <person name="Tietjen M."/>
            <person name="Violette M."/>
            <person name="Kleiner M."/>
            <person name="Gruber-Vodicka H."/>
            <person name="Dubilier N."/>
            <person name="Leisch N."/>
        </authorList>
    </citation>
    <scope>NUCLEOTIDE SEQUENCE [LARGE SCALE GENOMIC DNA]</scope>
    <source>
        <strain evidence="2">IAP13</strain>
    </source>
</reference>
<dbReference type="Proteomes" id="UP001178148">
    <property type="component" value="Unassembled WGS sequence"/>
</dbReference>
<evidence type="ECO:0000313" key="2">
    <source>
        <dbReference type="EMBL" id="MDP0590276.1"/>
    </source>
</evidence>
<gene>
    <name evidence="2" type="ORF">QS748_14240</name>
</gene>
<evidence type="ECO:0000256" key="1">
    <source>
        <dbReference type="SAM" id="MobiDB-lite"/>
    </source>
</evidence>
<dbReference type="EMBL" id="JASXSV010000039">
    <property type="protein sequence ID" value="MDP0590276.1"/>
    <property type="molecule type" value="Genomic_DNA"/>
</dbReference>
<accession>A0AA90P381</accession>